<proteinExistence type="predicted"/>
<dbReference type="Gene3D" id="3.90.75.20">
    <property type="match status" value="1"/>
</dbReference>
<protein>
    <submittedName>
        <fullName evidence="2">HNH endonuclease</fullName>
    </submittedName>
</protein>
<reference evidence="2" key="1">
    <citation type="submission" date="2023-11" db="EMBL/GenBank/DDBJ databases">
        <title>Characterization of a newly isolated phage infecting non-aureus staphylococci isolated from bovine mastitis.</title>
        <authorList>
            <person name="Wanecka A."/>
            <person name="Marynowska M."/>
            <person name="Wesolowski W."/>
            <person name="Bloch S."/>
            <person name="Nejman-Falenczyk B."/>
            <person name="Neumann J."/>
            <person name="Krol J."/>
            <person name="Florek M."/>
            <person name="Ulanicki K."/>
            <person name="Napierala A."/>
            <person name="Twardon J."/>
            <person name="Wolska B."/>
            <person name="Porebska J."/>
            <person name="Ziubrzycka A."/>
            <person name="Czeretowicz I."/>
            <person name="Benisz M."/>
        </authorList>
    </citation>
    <scope>NUCLEOTIDE SEQUENCE</scope>
</reference>
<dbReference type="InterPro" id="IPR044925">
    <property type="entry name" value="His-Me_finger_sf"/>
</dbReference>
<dbReference type="InterPro" id="IPR003615">
    <property type="entry name" value="HNH_nuc"/>
</dbReference>
<dbReference type="Pfam" id="PF13392">
    <property type="entry name" value="HNH_3"/>
    <property type="match status" value="1"/>
</dbReference>
<keyword evidence="2" id="KW-0540">Nuclease</keyword>
<dbReference type="SUPFAM" id="SSF54060">
    <property type="entry name" value="His-Me finger endonucleases"/>
    <property type="match status" value="1"/>
</dbReference>
<dbReference type="GO" id="GO:0004519">
    <property type="term" value="F:endonuclease activity"/>
    <property type="evidence" value="ECO:0007669"/>
    <property type="project" value="UniProtKB-KW"/>
</dbReference>
<accession>A0AAU6MXC1</accession>
<gene>
    <name evidence="2" type="ORF">184DA_87</name>
</gene>
<evidence type="ECO:0000259" key="1">
    <source>
        <dbReference type="Pfam" id="PF13392"/>
    </source>
</evidence>
<feature type="domain" description="HNH nuclease" evidence="1">
    <location>
        <begin position="2"/>
        <end position="47"/>
    </location>
</feature>
<sequence length="121" mass="14256">MLVHRLVAEYFIYNDDPLNKTQVHHKNHIKTDNRVENLEWVTPSRNTKYNYEDGTRESQKGITNGNSSLKENEVIEIYKNEHKLTIKELANLYNVSTGTIENIRYKKGWLHITNKIDKGEI</sequence>
<name>A0AAU6MXC1_9CAUD</name>
<evidence type="ECO:0000313" key="2">
    <source>
        <dbReference type="EMBL" id="WVX90693.1"/>
    </source>
</evidence>
<organism evidence="2">
    <name type="scientific">Staphylococcus phage 184DA</name>
    <dbReference type="NCBI Taxonomy" id="3110532"/>
    <lineage>
        <taxon>Viruses</taxon>
        <taxon>Duplodnaviria</taxon>
        <taxon>Heunggongvirae</taxon>
        <taxon>Uroviricota</taxon>
        <taxon>Caudoviricetes</taxon>
    </lineage>
</organism>
<keyword evidence="2" id="KW-0378">Hydrolase</keyword>
<dbReference type="EMBL" id="OR885926">
    <property type="protein sequence ID" value="WVX90693.1"/>
    <property type="molecule type" value="Genomic_DNA"/>
</dbReference>
<keyword evidence="2" id="KW-0255">Endonuclease</keyword>